<dbReference type="Proteomes" id="UP000813461">
    <property type="component" value="Unassembled WGS sequence"/>
</dbReference>
<evidence type="ECO:0000313" key="1">
    <source>
        <dbReference type="EMBL" id="KAH7072595.1"/>
    </source>
</evidence>
<feature type="non-terminal residue" evidence="1">
    <location>
        <position position="1"/>
    </location>
</feature>
<dbReference type="EMBL" id="JAGMVJ010000023">
    <property type="protein sequence ID" value="KAH7072595.1"/>
    <property type="molecule type" value="Genomic_DNA"/>
</dbReference>
<dbReference type="AlphaFoldDB" id="A0A8K0QUY7"/>
<protein>
    <submittedName>
        <fullName evidence="1">Uncharacterized protein</fullName>
    </submittedName>
</protein>
<gene>
    <name evidence="1" type="ORF">FB567DRAFT_454425</name>
</gene>
<comment type="caution">
    <text evidence="1">The sequence shown here is derived from an EMBL/GenBank/DDBJ whole genome shotgun (WGS) entry which is preliminary data.</text>
</comment>
<dbReference type="OrthoDB" id="3944494at2759"/>
<reference evidence="1" key="1">
    <citation type="journal article" date="2021" name="Nat. Commun.">
        <title>Genetic determinants of endophytism in the Arabidopsis root mycobiome.</title>
        <authorList>
            <person name="Mesny F."/>
            <person name="Miyauchi S."/>
            <person name="Thiergart T."/>
            <person name="Pickel B."/>
            <person name="Atanasova L."/>
            <person name="Karlsson M."/>
            <person name="Huettel B."/>
            <person name="Barry K.W."/>
            <person name="Haridas S."/>
            <person name="Chen C."/>
            <person name="Bauer D."/>
            <person name="Andreopoulos W."/>
            <person name="Pangilinan J."/>
            <person name="LaButti K."/>
            <person name="Riley R."/>
            <person name="Lipzen A."/>
            <person name="Clum A."/>
            <person name="Drula E."/>
            <person name="Henrissat B."/>
            <person name="Kohler A."/>
            <person name="Grigoriev I.V."/>
            <person name="Martin F.M."/>
            <person name="Hacquard S."/>
        </authorList>
    </citation>
    <scope>NUCLEOTIDE SEQUENCE</scope>
    <source>
        <strain evidence="1">MPI-SDFR-AT-0120</strain>
    </source>
</reference>
<accession>A0A8K0QUY7</accession>
<evidence type="ECO:0000313" key="2">
    <source>
        <dbReference type="Proteomes" id="UP000813461"/>
    </source>
</evidence>
<name>A0A8K0QUY7_9PLEO</name>
<organism evidence="1 2">
    <name type="scientific">Paraphoma chrysanthemicola</name>
    <dbReference type="NCBI Taxonomy" id="798071"/>
    <lineage>
        <taxon>Eukaryota</taxon>
        <taxon>Fungi</taxon>
        <taxon>Dikarya</taxon>
        <taxon>Ascomycota</taxon>
        <taxon>Pezizomycotina</taxon>
        <taxon>Dothideomycetes</taxon>
        <taxon>Pleosporomycetidae</taxon>
        <taxon>Pleosporales</taxon>
        <taxon>Pleosporineae</taxon>
        <taxon>Phaeosphaeriaceae</taxon>
        <taxon>Paraphoma</taxon>
    </lineage>
</organism>
<proteinExistence type="predicted"/>
<keyword evidence="2" id="KW-1185">Reference proteome</keyword>
<sequence>PKLASVQHSNTVKGRIRNMGIEDGMVYVATRYYKGYNISGDVNCWRAPKKPMCLATFWRCCSSAR</sequence>